<name>A0A2T3A4C8_9PEZI</name>
<dbReference type="InParanoid" id="A0A2T3A4C8"/>
<evidence type="ECO:0000256" key="5">
    <source>
        <dbReference type="ARBA" id="ARBA00023026"/>
    </source>
</evidence>
<gene>
    <name evidence="11" type="ORF">BD289DRAFT_12716</name>
</gene>
<dbReference type="InterPro" id="IPR021765">
    <property type="entry name" value="UstYa-like"/>
</dbReference>
<evidence type="ECO:0000256" key="10">
    <source>
        <dbReference type="SAM" id="Phobius"/>
    </source>
</evidence>
<reference evidence="11 12" key="1">
    <citation type="journal article" date="2018" name="Mycol. Prog.">
        <title>Coniella lustricola, a new species from submerged detritus.</title>
        <authorList>
            <person name="Raudabaugh D.B."/>
            <person name="Iturriaga T."/>
            <person name="Carver A."/>
            <person name="Mondo S."/>
            <person name="Pangilinan J."/>
            <person name="Lipzen A."/>
            <person name="He G."/>
            <person name="Amirebrahimi M."/>
            <person name="Grigoriev I.V."/>
            <person name="Miller A.N."/>
        </authorList>
    </citation>
    <scope>NUCLEOTIDE SEQUENCE [LARGE SCALE GENOMIC DNA]</scope>
    <source>
        <strain evidence="11 12">B22-T-1</strain>
    </source>
</reference>
<feature type="transmembrane region" description="Helical" evidence="10">
    <location>
        <begin position="38"/>
        <end position="59"/>
    </location>
</feature>
<dbReference type="AlphaFoldDB" id="A0A2T3A4C8"/>
<keyword evidence="6 10" id="KW-0472">Membrane</keyword>
<evidence type="ECO:0000313" key="11">
    <source>
        <dbReference type="EMBL" id="PSR82550.1"/>
    </source>
</evidence>
<keyword evidence="4" id="KW-0560">Oxidoreductase</keyword>
<dbReference type="EMBL" id="KZ678475">
    <property type="protein sequence ID" value="PSR82550.1"/>
    <property type="molecule type" value="Genomic_DNA"/>
</dbReference>
<dbReference type="Proteomes" id="UP000241462">
    <property type="component" value="Unassembled WGS sequence"/>
</dbReference>
<keyword evidence="2 10" id="KW-0812">Transmembrane</keyword>
<dbReference type="GO" id="GO:0016491">
    <property type="term" value="F:oxidoreductase activity"/>
    <property type="evidence" value="ECO:0007669"/>
    <property type="project" value="UniProtKB-KW"/>
</dbReference>
<evidence type="ECO:0000256" key="1">
    <source>
        <dbReference type="ARBA" id="ARBA00004167"/>
    </source>
</evidence>
<feature type="compositionally biased region" description="Basic and acidic residues" evidence="9">
    <location>
        <begin position="1"/>
        <end position="12"/>
    </location>
</feature>
<keyword evidence="5" id="KW-0843">Virulence</keyword>
<dbReference type="Pfam" id="PF11807">
    <property type="entry name" value="UstYa"/>
    <property type="match status" value="1"/>
</dbReference>
<comment type="subcellular location">
    <subcellularLocation>
        <location evidence="1">Membrane</location>
        <topology evidence="1">Single-pass membrane protein</topology>
    </subcellularLocation>
</comment>
<protein>
    <submittedName>
        <fullName evidence="11">Uncharacterized protein</fullName>
    </submittedName>
</protein>
<evidence type="ECO:0000256" key="8">
    <source>
        <dbReference type="ARBA" id="ARBA00035112"/>
    </source>
</evidence>
<dbReference type="PANTHER" id="PTHR33365:SF6">
    <property type="entry name" value="OXIDASE USTYA"/>
    <property type="match status" value="1"/>
</dbReference>
<keyword evidence="3 10" id="KW-1133">Transmembrane helix</keyword>
<evidence type="ECO:0000256" key="3">
    <source>
        <dbReference type="ARBA" id="ARBA00022989"/>
    </source>
</evidence>
<evidence type="ECO:0000256" key="4">
    <source>
        <dbReference type="ARBA" id="ARBA00023002"/>
    </source>
</evidence>
<feature type="region of interest" description="Disordered" evidence="9">
    <location>
        <begin position="1"/>
        <end position="34"/>
    </location>
</feature>
<sequence length="276" mass="31901">MDTVRYDAVHQDEQDDGEKGASSLPLNRPWSSKPKRSLGTQLILALALFASLLANAYFLDRQYLRPWALANELPTRYANLKRNIPTENVAHDAFDSINRTTQDAAWNDWTMEPWQSFVALDEDYVIDVDLPHAQRWPWDKTKGTYILTAAHELHCVRVLRTAVNEAHDGVPEENQSWQYEHLIHCLNLLRKTVVCNADDTPLYTGHLHANAKSEHPNAGIGSTRMCRDWNALLTWSRARSACYRPVNWSSDYPEIERYKYCPDGSRPWEKDEHEKL</sequence>
<comment type="similarity">
    <text evidence="8">Belongs to the ustYa family.</text>
</comment>
<evidence type="ECO:0000256" key="6">
    <source>
        <dbReference type="ARBA" id="ARBA00023136"/>
    </source>
</evidence>
<dbReference type="OrthoDB" id="3687641at2759"/>
<keyword evidence="12" id="KW-1185">Reference proteome</keyword>
<proteinExistence type="inferred from homology"/>
<evidence type="ECO:0000313" key="12">
    <source>
        <dbReference type="Proteomes" id="UP000241462"/>
    </source>
</evidence>
<dbReference type="PANTHER" id="PTHR33365">
    <property type="entry name" value="YALI0B05434P"/>
    <property type="match status" value="1"/>
</dbReference>
<organism evidence="11 12">
    <name type="scientific">Coniella lustricola</name>
    <dbReference type="NCBI Taxonomy" id="2025994"/>
    <lineage>
        <taxon>Eukaryota</taxon>
        <taxon>Fungi</taxon>
        <taxon>Dikarya</taxon>
        <taxon>Ascomycota</taxon>
        <taxon>Pezizomycotina</taxon>
        <taxon>Sordariomycetes</taxon>
        <taxon>Sordariomycetidae</taxon>
        <taxon>Diaporthales</taxon>
        <taxon>Schizoparmaceae</taxon>
        <taxon>Coniella</taxon>
    </lineage>
</organism>
<evidence type="ECO:0000256" key="2">
    <source>
        <dbReference type="ARBA" id="ARBA00022692"/>
    </source>
</evidence>
<evidence type="ECO:0000256" key="9">
    <source>
        <dbReference type="SAM" id="MobiDB-lite"/>
    </source>
</evidence>
<evidence type="ECO:0000256" key="7">
    <source>
        <dbReference type="ARBA" id="ARBA00023180"/>
    </source>
</evidence>
<dbReference type="GO" id="GO:0043386">
    <property type="term" value="P:mycotoxin biosynthetic process"/>
    <property type="evidence" value="ECO:0007669"/>
    <property type="project" value="InterPro"/>
</dbReference>
<accession>A0A2T3A4C8</accession>
<dbReference type="GO" id="GO:0016020">
    <property type="term" value="C:membrane"/>
    <property type="evidence" value="ECO:0007669"/>
    <property type="project" value="UniProtKB-SubCell"/>
</dbReference>
<keyword evidence="7" id="KW-0325">Glycoprotein</keyword>